<feature type="binding site" evidence="7">
    <location>
        <position position="44"/>
    </location>
    <ligand>
        <name>ATP</name>
        <dbReference type="ChEBI" id="CHEBI:30616"/>
    </ligand>
</feature>
<keyword evidence="11" id="KW-0723">Serine/threonine-protein kinase</keyword>
<evidence type="ECO:0000313" key="12">
    <source>
        <dbReference type="Proteomes" id="UP000198802"/>
    </source>
</evidence>
<dbReference type="GO" id="GO:0004674">
    <property type="term" value="F:protein serine/threonine kinase activity"/>
    <property type="evidence" value="ECO:0007669"/>
    <property type="project" value="UniProtKB-KW"/>
</dbReference>
<keyword evidence="5 11" id="KW-0418">Kinase</keyword>
<dbReference type="Gene3D" id="1.10.510.10">
    <property type="entry name" value="Transferase(Phosphotransferase) domain 1"/>
    <property type="match status" value="1"/>
</dbReference>
<dbReference type="Proteomes" id="UP000198802">
    <property type="component" value="Unassembled WGS sequence"/>
</dbReference>
<keyword evidence="3" id="KW-0808">Transferase</keyword>
<dbReference type="RefSeq" id="WP_091280804.1">
    <property type="nucleotide sequence ID" value="NZ_FAOZ01000017.1"/>
</dbReference>
<feature type="domain" description="Protein kinase" evidence="10">
    <location>
        <begin position="16"/>
        <end position="265"/>
    </location>
</feature>
<feature type="region of interest" description="Disordered" evidence="8">
    <location>
        <begin position="294"/>
        <end position="331"/>
    </location>
</feature>
<dbReference type="SUPFAM" id="SSF56112">
    <property type="entry name" value="Protein kinase-like (PK-like)"/>
    <property type="match status" value="1"/>
</dbReference>
<dbReference type="EC" id="2.7.11.1" evidence="2"/>
<keyword evidence="12" id="KW-1185">Reference proteome</keyword>
<evidence type="ECO:0000256" key="7">
    <source>
        <dbReference type="PROSITE-ProRule" id="PRU10141"/>
    </source>
</evidence>
<dbReference type="InterPro" id="IPR050660">
    <property type="entry name" value="NEK_Ser/Thr_kinase"/>
</dbReference>
<dbReference type="PANTHER" id="PTHR43671:SF13">
    <property type="entry name" value="SERINE_THREONINE-PROTEIN KINASE NEK2"/>
    <property type="match status" value="1"/>
</dbReference>
<sequence length="594" mass="59979">MLAALVASDPAVVGRYRLEARLGSGGMGTVYLGRDAGGRPAAVKVIRPDLVSDAELRERFRREVTAARRLRGPFVAEFLDADVDAASPWLAMEYVPGVSLAAEIGAHGSLAEARLVAIGSGLAAALLSAHSAGLVHRDLKPSNILLGPTGPKIIDFGIARALDGTAHTGTGAVLGTVAWMAPEQLLGERAGPAADIFAWAMCLVYAARGRHPFPAEAPAATAIRMLRDSPDLTGVPTRLLGLLTRALDKDPSRRPSADEALTAILGAEITSLAAAEDLTQHTVDRLWSPATSALLRTSPLPGPPQQPPAPPQPPAPVRTSSPMPPRWSADGVPAMARTGVEAADPAAGPLDPTQVDPGQPAGRRRARRPAITAGAALAAVLLAGAIAAGTVAANRDGADQQAESAALSSPQPGTATPPTATTSDAAASPTGTESAATPSEPPGSATATNQAGGSPAATTAPSPDPAPTAAPAPATVALVRYYNGADHTVLTGPAPAGYWAESTLGSIYQSGDVPGTSPLYACLIGSDSFTSGSANCEGQQVVGVLGWVLGSQPPAPATRAIIRCRTSAGEHFVSPDAACEGQTVEGAQGYVLTG</sequence>
<dbReference type="CDD" id="cd14014">
    <property type="entry name" value="STKc_PknB_like"/>
    <property type="match status" value="1"/>
</dbReference>
<protein>
    <recommendedName>
        <fullName evidence="2">non-specific serine/threonine protein kinase</fullName>
        <ecNumber evidence="2">2.7.11.1</ecNumber>
    </recommendedName>
</protein>
<feature type="region of interest" description="Disordered" evidence="8">
    <location>
        <begin position="399"/>
        <end position="471"/>
    </location>
</feature>
<keyword evidence="6 7" id="KW-0067">ATP-binding</keyword>
<evidence type="ECO:0000256" key="2">
    <source>
        <dbReference type="ARBA" id="ARBA00012513"/>
    </source>
</evidence>
<dbReference type="InterPro" id="IPR011009">
    <property type="entry name" value="Kinase-like_dom_sf"/>
</dbReference>
<evidence type="ECO:0000259" key="10">
    <source>
        <dbReference type="PROSITE" id="PS50011"/>
    </source>
</evidence>
<dbReference type="PROSITE" id="PS00107">
    <property type="entry name" value="PROTEIN_KINASE_ATP"/>
    <property type="match status" value="1"/>
</dbReference>
<gene>
    <name evidence="11" type="ORF">Ga0074812_11766</name>
</gene>
<evidence type="ECO:0000256" key="3">
    <source>
        <dbReference type="ARBA" id="ARBA00022679"/>
    </source>
</evidence>
<keyword evidence="9" id="KW-0812">Transmembrane</keyword>
<dbReference type="PROSITE" id="PS00108">
    <property type="entry name" value="PROTEIN_KINASE_ST"/>
    <property type="match status" value="1"/>
</dbReference>
<name>A0A0S4QRK8_9ACTN</name>
<evidence type="ECO:0000256" key="8">
    <source>
        <dbReference type="SAM" id="MobiDB-lite"/>
    </source>
</evidence>
<dbReference type="EMBL" id="FAOZ01000017">
    <property type="protein sequence ID" value="CUU58157.1"/>
    <property type="molecule type" value="Genomic_DNA"/>
</dbReference>
<keyword evidence="4 7" id="KW-0547">Nucleotide-binding</keyword>
<dbReference type="Gene3D" id="3.30.200.20">
    <property type="entry name" value="Phosphorylase Kinase, domain 1"/>
    <property type="match status" value="1"/>
</dbReference>
<proteinExistence type="inferred from homology"/>
<dbReference type="GO" id="GO:0005524">
    <property type="term" value="F:ATP binding"/>
    <property type="evidence" value="ECO:0007669"/>
    <property type="project" value="UniProtKB-UniRule"/>
</dbReference>
<evidence type="ECO:0000256" key="5">
    <source>
        <dbReference type="ARBA" id="ARBA00022777"/>
    </source>
</evidence>
<feature type="transmembrane region" description="Helical" evidence="9">
    <location>
        <begin position="370"/>
        <end position="393"/>
    </location>
</feature>
<keyword evidence="9" id="KW-1133">Transmembrane helix</keyword>
<evidence type="ECO:0000256" key="9">
    <source>
        <dbReference type="SAM" id="Phobius"/>
    </source>
</evidence>
<dbReference type="InterPro" id="IPR000719">
    <property type="entry name" value="Prot_kinase_dom"/>
</dbReference>
<organism evidence="11 12">
    <name type="scientific">Parafrankia irregularis</name>
    <dbReference type="NCBI Taxonomy" id="795642"/>
    <lineage>
        <taxon>Bacteria</taxon>
        <taxon>Bacillati</taxon>
        <taxon>Actinomycetota</taxon>
        <taxon>Actinomycetes</taxon>
        <taxon>Frankiales</taxon>
        <taxon>Frankiaceae</taxon>
        <taxon>Parafrankia</taxon>
    </lineage>
</organism>
<evidence type="ECO:0000256" key="4">
    <source>
        <dbReference type="ARBA" id="ARBA00022741"/>
    </source>
</evidence>
<dbReference type="InterPro" id="IPR008271">
    <property type="entry name" value="Ser/Thr_kinase_AS"/>
</dbReference>
<dbReference type="SMART" id="SM00220">
    <property type="entry name" value="S_TKc"/>
    <property type="match status" value="1"/>
</dbReference>
<comment type="similarity">
    <text evidence="1">Belongs to the protein kinase superfamily. NEK Ser/Thr protein kinase family. NIMA subfamily.</text>
</comment>
<keyword evidence="9" id="KW-0472">Membrane</keyword>
<feature type="compositionally biased region" description="Low complexity" evidence="8">
    <location>
        <begin position="408"/>
        <end position="432"/>
    </location>
</feature>
<dbReference type="Pfam" id="PF00069">
    <property type="entry name" value="Pkinase"/>
    <property type="match status" value="1"/>
</dbReference>
<feature type="region of interest" description="Disordered" evidence="8">
    <location>
        <begin position="343"/>
        <end position="368"/>
    </location>
</feature>
<dbReference type="InterPro" id="IPR017441">
    <property type="entry name" value="Protein_kinase_ATP_BS"/>
</dbReference>
<feature type="compositionally biased region" description="Pro residues" evidence="8">
    <location>
        <begin position="300"/>
        <end position="316"/>
    </location>
</feature>
<reference evidence="12" key="1">
    <citation type="submission" date="2015-11" db="EMBL/GenBank/DDBJ databases">
        <authorList>
            <person name="Varghese N."/>
        </authorList>
    </citation>
    <scope>NUCLEOTIDE SEQUENCE [LARGE SCALE GENOMIC DNA]</scope>
    <source>
        <strain evidence="12">DSM 45899</strain>
    </source>
</reference>
<accession>A0A0S4QRK8</accession>
<dbReference type="AlphaFoldDB" id="A0A0S4QRK8"/>
<dbReference type="PROSITE" id="PS50011">
    <property type="entry name" value="PROTEIN_KINASE_DOM"/>
    <property type="match status" value="1"/>
</dbReference>
<evidence type="ECO:0000313" key="11">
    <source>
        <dbReference type="EMBL" id="CUU58157.1"/>
    </source>
</evidence>
<evidence type="ECO:0000256" key="6">
    <source>
        <dbReference type="ARBA" id="ARBA00022840"/>
    </source>
</evidence>
<dbReference type="PANTHER" id="PTHR43671">
    <property type="entry name" value="SERINE/THREONINE-PROTEIN KINASE NEK"/>
    <property type="match status" value="1"/>
</dbReference>
<evidence type="ECO:0000256" key="1">
    <source>
        <dbReference type="ARBA" id="ARBA00010886"/>
    </source>
</evidence>